<gene>
    <name evidence="1" type="ORF">IV64_GL002024</name>
</gene>
<comment type="caution">
    <text evidence="1">The sequence shown here is derived from an EMBL/GenBank/DDBJ whole genome shotgun (WGS) entry which is preliminary data.</text>
</comment>
<organism evidence="1 2">
    <name type="scientific">Lactiplantibacillus xiangfangensis</name>
    <dbReference type="NCBI Taxonomy" id="942150"/>
    <lineage>
        <taxon>Bacteria</taxon>
        <taxon>Bacillati</taxon>
        <taxon>Bacillota</taxon>
        <taxon>Bacilli</taxon>
        <taxon>Lactobacillales</taxon>
        <taxon>Lactobacillaceae</taxon>
        <taxon>Lactiplantibacillus</taxon>
    </lineage>
</organism>
<sequence length="61" mass="6771">MDKHDIVKVEMPHNLKSSAPQATATKAVQLRVDQNKSVIIYNKASGYIVEALLKAVFDHAH</sequence>
<dbReference type="EMBL" id="JQCL01000037">
    <property type="protein sequence ID" value="KRO13784.1"/>
    <property type="molecule type" value="Genomic_DNA"/>
</dbReference>
<proteinExistence type="predicted"/>
<protein>
    <submittedName>
        <fullName evidence="1">Uncharacterized protein</fullName>
    </submittedName>
</protein>
<dbReference type="RefSeq" id="WP_057705791.1">
    <property type="nucleotide sequence ID" value="NZ_JQCL01000037.1"/>
</dbReference>
<evidence type="ECO:0000313" key="2">
    <source>
        <dbReference type="Proteomes" id="UP000051783"/>
    </source>
</evidence>
<dbReference type="AlphaFoldDB" id="A0A0R2MJ94"/>
<name>A0A0R2MJ94_9LACO</name>
<evidence type="ECO:0000313" key="1">
    <source>
        <dbReference type="EMBL" id="KRO13784.1"/>
    </source>
</evidence>
<keyword evidence="2" id="KW-1185">Reference proteome</keyword>
<reference evidence="1 2" key="1">
    <citation type="journal article" date="2015" name="Genome Announc.">
        <title>Expanding the biotechnology potential of lactobacilli through comparative genomics of 213 strains and associated genera.</title>
        <authorList>
            <person name="Sun Z."/>
            <person name="Harris H.M."/>
            <person name="McCann A."/>
            <person name="Guo C."/>
            <person name="Argimon S."/>
            <person name="Zhang W."/>
            <person name="Yang X."/>
            <person name="Jeffery I.B."/>
            <person name="Cooney J.C."/>
            <person name="Kagawa T.F."/>
            <person name="Liu W."/>
            <person name="Song Y."/>
            <person name="Salvetti E."/>
            <person name="Wrobel A."/>
            <person name="Rasinkangas P."/>
            <person name="Parkhill J."/>
            <person name="Rea M.C."/>
            <person name="O'Sullivan O."/>
            <person name="Ritari J."/>
            <person name="Douillard F.P."/>
            <person name="Paul Ross R."/>
            <person name="Yang R."/>
            <person name="Briner A.E."/>
            <person name="Felis G.E."/>
            <person name="de Vos W.M."/>
            <person name="Barrangou R."/>
            <person name="Klaenhammer T.R."/>
            <person name="Caufield P.W."/>
            <person name="Cui Y."/>
            <person name="Zhang H."/>
            <person name="O'Toole P.W."/>
        </authorList>
    </citation>
    <scope>NUCLEOTIDE SEQUENCE [LARGE SCALE GENOMIC DNA]</scope>
    <source>
        <strain evidence="1 2">LMG 26013</strain>
    </source>
</reference>
<dbReference type="Proteomes" id="UP000051783">
    <property type="component" value="Unassembled WGS sequence"/>
</dbReference>
<accession>A0A0R2MJ94</accession>
<dbReference type="OrthoDB" id="2304059at2"/>
<dbReference type="PATRIC" id="fig|942150.3.peg.2101"/>